<dbReference type="GO" id="GO:0016020">
    <property type="term" value="C:membrane"/>
    <property type="evidence" value="ECO:0007669"/>
    <property type="project" value="UniProtKB-SubCell"/>
</dbReference>
<evidence type="ECO:0000256" key="3">
    <source>
        <dbReference type="ARBA" id="ARBA00022989"/>
    </source>
</evidence>
<dbReference type="InterPro" id="IPR051694">
    <property type="entry name" value="Immunoregulatory_rcpt-like"/>
</dbReference>
<accession>G0RTV9</accession>
<sequence length="552" mass="58022">MQTPRASRVLRRANEANGQPTSARRRSPHPILCKPHRTLCPRQHVQTLFWTAIPVNLMPQAAISLRGRRRNRGPSDSVISPAVGEEEEDGRYLLSLLGEKLKKSERESGICRPPVPSRQTRIWTPSPPACAQAEAISDHLNQTSYEKGETINIKFDIDHLLSASVAALLVQGSNPTFVSNQTALRAISTAQQGHKHSPRASRRTSIMGNPIVDLGLSCPKGGRFYICEDQPTSFVGCCTIDPCTTADGLCPDNHLQPSSFDPDAYSEIRAQDCLDPGFLWYTCRDSSPPFLGCCSQMACEPSGCPASKVGAASLAGNKQRAAPFLSGGSSSSREPSSSTTMTTTSSELVPSTTLSTAVLSTAASTTGGAPPTQDSTQPTAAVSPPAHPGLSKGAVAGIAVGVIIAVGCVLAGLFFWWFKQHKKRRPSANTLTDGGSSRKDEYGGEDSLAEHHDGRLLGAGRGGGGGGRAGHIPQAEPSPGLESVISELPATPSQQSITSPGRPVVSMVSSSGGGGGVTGRESDASGYTAKLQHSPLMHQTLFELEDSSTGAR</sequence>
<keyword evidence="3 6" id="KW-1133">Transmembrane helix</keyword>
<dbReference type="HOGENOM" id="CLU_493512_0_0_1"/>
<evidence type="ECO:0000256" key="4">
    <source>
        <dbReference type="ARBA" id="ARBA00023136"/>
    </source>
</evidence>
<feature type="region of interest" description="Disordered" evidence="5">
    <location>
        <begin position="425"/>
        <end position="525"/>
    </location>
</feature>
<feature type="compositionally biased region" description="Gly residues" evidence="5">
    <location>
        <begin position="457"/>
        <end position="469"/>
    </location>
</feature>
<dbReference type="GO" id="GO:0071944">
    <property type="term" value="C:cell periphery"/>
    <property type="evidence" value="ECO:0007669"/>
    <property type="project" value="UniProtKB-ARBA"/>
</dbReference>
<dbReference type="AlphaFoldDB" id="G0RTV9"/>
<keyword evidence="2 6" id="KW-0812">Transmembrane</keyword>
<dbReference type="PANTHER" id="PTHR15549">
    <property type="entry name" value="PAIRED IMMUNOGLOBULIN-LIKE TYPE 2 RECEPTOR"/>
    <property type="match status" value="1"/>
</dbReference>
<protein>
    <submittedName>
        <fullName evidence="7">Predicted protein</fullName>
    </submittedName>
</protein>
<dbReference type="OrthoDB" id="3692311at2759"/>
<evidence type="ECO:0000313" key="7">
    <source>
        <dbReference type="EMBL" id="EGR45436.1"/>
    </source>
</evidence>
<dbReference type="EMBL" id="GL985079">
    <property type="protein sequence ID" value="EGR45436.1"/>
    <property type="molecule type" value="Genomic_DNA"/>
</dbReference>
<feature type="region of interest" description="Disordered" evidence="5">
    <location>
        <begin position="105"/>
        <end position="124"/>
    </location>
</feature>
<evidence type="ECO:0000256" key="2">
    <source>
        <dbReference type="ARBA" id="ARBA00022692"/>
    </source>
</evidence>
<comment type="subcellular location">
    <subcellularLocation>
        <location evidence="1">Membrane</location>
        <topology evidence="1">Single-pass membrane protein</topology>
    </subcellularLocation>
</comment>
<feature type="region of interest" description="Disordered" evidence="5">
    <location>
        <begin position="323"/>
        <end position="387"/>
    </location>
</feature>
<evidence type="ECO:0000256" key="6">
    <source>
        <dbReference type="SAM" id="Phobius"/>
    </source>
</evidence>
<evidence type="ECO:0000256" key="5">
    <source>
        <dbReference type="SAM" id="MobiDB-lite"/>
    </source>
</evidence>
<organism evidence="8">
    <name type="scientific">Hypocrea jecorina (strain QM6a)</name>
    <name type="common">Trichoderma reesei</name>
    <dbReference type="NCBI Taxonomy" id="431241"/>
    <lineage>
        <taxon>Eukaryota</taxon>
        <taxon>Fungi</taxon>
        <taxon>Dikarya</taxon>
        <taxon>Ascomycota</taxon>
        <taxon>Pezizomycotina</taxon>
        <taxon>Sordariomycetes</taxon>
        <taxon>Hypocreomycetidae</taxon>
        <taxon>Hypocreales</taxon>
        <taxon>Hypocreaceae</taxon>
        <taxon>Trichoderma</taxon>
    </lineage>
</organism>
<feature type="region of interest" description="Disordered" evidence="5">
    <location>
        <begin position="1"/>
        <end position="30"/>
    </location>
</feature>
<dbReference type="eggNOG" id="ENOG502SDAI">
    <property type="taxonomic scope" value="Eukaryota"/>
</dbReference>
<dbReference type="Proteomes" id="UP000008984">
    <property type="component" value="Unassembled WGS sequence"/>
</dbReference>
<evidence type="ECO:0000256" key="1">
    <source>
        <dbReference type="ARBA" id="ARBA00004167"/>
    </source>
</evidence>
<reference evidence="7 8" key="1">
    <citation type="journal article" date="2008" name="Nat. Biotechnol.">
        <title>Genome sequencing and analysis of the biomass-degrading fungus Trichoderma reesei (syn. Hypocrea jecorina).</title>
        <authorList>
            <person name="Martinez D."/>
            <person name="Berka R.M."/>
            <person name="Henrissat B."/>
            <person name="Saloheimo M."/>
            <person name="Arvas M."/>
            <person name="Baker S.E."/>
            <person name="Chapman J."/>
            <person name="Chertkov O."/>
            <person name="Coutinho P.M."/>
            <person name="Cullen D."/>
            <person name="Danchin E.G."/>
            <person name="Grigoriev I.V."/>
            <person name="Harris P."/>
            <person name="Jackson M."/>
            <person name="Kubicek C.P."/>
            <person name="Han C.S."/>
            <person name="Ho I."/>
            <person name="Larrondo L.F."/>
            <person name="de Leon A.L."/>
            <person name="Magnuson J.K."/>
            <person name="Merino S."/>
            <person name="Misra M."/>
            <person name="Nelson B."/>
            <person name="Putnam N."/>
            <person name="Robbertse B."/>
            <person name="Salamov A.A."/>
            <person name="Schmoll M."/>
            <person name="Terry A."/>
            <person name="Thayer N."/>
            <person name="Westerholm-Parvinen A."/>
            <person name="Schoch C.L."/>
            <person name="Yao J."/>
            <person name="Barabote R."/>
            <person name="Nelson M.A."/>
            <person name="Detter C."/>
            <person name="Bruce D."/>
            <person name="Kuske C.R."/>
            <person name="Xie G."/>
            <person name="Richardson P."/>
            <person name="Rokhsar D.S."/>
            <person name="Lucas S.M."/>
            <person name="Rubin E.M."/>
            <person name="Dunn-Coleman N."/>
            <person name="Ward M."/>
            <person name="Brettin T.S."/>
        </authorList>
    </citation>
    <scope>NUCLEOTIDE SEQUENCE [LARGE SCALE GENOMIC DNA]</scope>
    <source>
        <strain evidence="7 8">QM6a</strain>
    </source>
</reference>
<dbReference type="GeneID" id="18483691"/>
<dbReference type="PANTHER" id="PTHR15549:SF6">
    <property type="entry name" value="MID2 DOMAIN-CONTAINING PROTEIN"/>
    <property type="match status" value="1"/>
</dbReference>
<dbReference type="VEuPathDB" id="FungiDB:TRIREDRAFT_123649"/>
<gene>
    <name evidence="7" type="ORF">TRIREDRAFT_123649</name>
</gene>
<dbReference type="RefSeq" id="XP_006968628.1">
    <property type="nucleotide sequence ID" value="XM_006968566.1"/>
</dbReference>
<keyword evidence="8" id="KW-1185">Reference proteome</keyword>
<feature type="compositionally biased region" description="Low complexity" evidence="5">
    <location>
        <begin position="326"/>
        <end position="372"/>
    </location>
</feature>
<proteinExistence type="predicted"/>
<feature type="transmembrane region" description="Helical" evidence="6">
    <location>
        <begin position="394"/>
        <end position="418"/>
    </location>
</feature>
<keyword evidence="4 6" id="KW-0472">Membrane</keyword>
<dbReference type="CDD" id="cd12087">
    <property type="entry name" value="TM_EGFR-like"/>
    <property type="match status" value="1"/>
</dbReference>
<evidence type="ECO:0000313" key="8">
    <source>
        <dbReference type="Proteomes" id="UP000008984"/>
    </source>
</evidence>
<dbReference type="KEGG" id="tre:TRIREDRAFT_123649"/>
<name>G0RTV9_HYPJQ</name>
<feature type="compositionally biased region" description="Basic and acidic residues" evidence="5">
    <location>
        <begin position="436"/>
        <end position="455"/>
    </location>
</feature>